<evidence type="ECO:0008006" key="3">
    <source>
        <dbReference type="Google" id="ProtNLM"/>
    </source>
</evidence>
<comment type="caution">
    <text evidence="1">The sequence shown here is derived from an EMBL/GenBank/DDBJ whole genome shotgun (WGS) entry which is preliminary data.</text>
</comment>
<reference evidence="1 2" key="1">
    <citation type="submission" date="2022-10" db="EMBL/GenBank/DDBJ databases">
        <title>Luteolibacter flavescens strain MCCC 1K03193, whole genome shotgun sequencing project.</title>
        <authorList>
            <person name="Zhao G."/>
            <person name="Shen L."/>
        </authorList>
    </citation>
    <scope>NUCLEOTIDE SEQUENCE [LARGE SCALE GENOMIC DNA]</scope>
    <source>
        <strain evidence="1 2">MCCC 1K03193</strain>
    </source>
</reference>
<organism evidence="1 2">
    <name type="scientific">Luteolibacter flavescens</name>
    <dbReference type="NCBI Taxonomy" id="1859460"/>
    <lineage>
        <taxon>Bacteria</taxon>
        <taxon>Pseudomonadati</taxon>
        <taxon>Verrucomicrobiota</taxon>
        <taxon>Verrucomicrobiia</taxon>
        <taxon>Verrucomicrobiales</taxon>
        <taxon>Verrucomicrobiaceae</taxon>
        <taxon>Luteolibacter</taxon>
    </lineage>
</organism>
<protein>
    <recommendedName>
        <fullName evidence="3">F5/8 type C domain-containing protein</fullName>
    </recommendedName>
</protein>
<proteinExistence type="predicted"/>
<gene>
    <name evidence="1" type="ORF">OKA04_14985</name>
</gene>
<evidence type="ECO:0000313" key="2">
    <source>
        <dbReference type="Proteomes" id="UP001207930"/>
    </source>
</evidence>
<evidence type="ECO:0000313" key="1">
    <source>
        <dbReference type="EMBL" id="MCW1886041.1"/>
    </source>
</evidence>
<accession>A0ABT3FS30</accession>
<keyword evidence="2" id="KW-1185">Reference proteome</keyword>
<dbReference type="Proteomes" id="UP001207930">
    <property type="component" value="Unassembled WGS sequence"/>
</dbReference>
<sequence length="56" mass="6254">MLGYQGIPLRSYTIERSTDLNGWTAIGTRSSDAVGWLDFTDAAPTMSRAFYRIVSH</sequence>
<name>A0ABT3FS30_9BACT</name>
<dbReference type="EMBL" id="JAPDDS010000008">
    <property type="protein sequence ID" value="MCW1886041.1"/>
    <property type="molecule type" value="Genomic_DNA"/>
</dbReference>